<dbReference type="EnsemblPlants" id="ONIVA05G02870.1">
    <property type="protein sequence ID" value="ONIVA05G02870.1"/>
    <property type="gene ID" value="ONIVA05G02870"/>
</dbReference>
<protein>
    <submittedName>
        <fullName evidence="2">Uncharacterized protein</fullName>
    </submittedName>
</protein>
<name>A0A0E0H993_ORYNI</name>
<evidence type="ECO:0000313" key="2">
    <source>
        <dbReference type="EnsemblPlants" id="ONIVA05G02870.1"/>
    </source>
</evidence>
<keyword evidence="3" id="KW-1185">Reference proteome</keyword>
<accession>A0A0E0H993</accession>
<proteinExistence type="predicted"/>
<dbReference type="Gramene" id="ONIVA05G02870.1">
    <property type="protein sequence ID" value="ONIVA05G02870.1"/>
    <property type="gene ID" value="ONIVA05G02870"/>
</dbReference>
<reference evidence="2" key="1">
    <citation type="submission" date="2015-04" db="UniProtKB">
        <authorList>
            <consortium name="EnsemblPlants"/>
        </authorList>
    </citation>
    <scope>IDENTIFICATION</scope>
    <source>
        <strain evidence="2">SL10</strain>
    </source>
</reference>
<organism evidence="2">
    <name type="scientific">Oryza nivara</name>
    <name type="common">Indian wild rice</name>
    <name type="synonym">Oryza sativa f. spontanea</name>
    <dbReference type="NCBI Taxonomy" id="4536"/>
    <lineage>
        <taxon>Eukaryota</taxon>
        <taxon>Viridiplantae</taxon>
        <taxon>Streptophyta</taxon>
        <taxon>Embryophyta</taxon>
        <taxon>Tracheophyta</taxon>
        <taxon>Spermatophyta</taxon>
        <taxon>Magnoliopsida</taxon>
        <taxon>Liliopsida</taxon>
        <taxon>Poales</taxon>
        <taxon>Poaceae</taxon>
        <taxon>BOP clade</taxon>
        <taxon>Oryzoideae</taxon>
        <taxon>Oryzeae</taxon>
        <taxon>Oryzinae</taxon>
        <taxon>Oryza</taxon>
    </lineage>
</organism>
<dbReference type="HOGENOM" id="CLU_2201235_0_0_1"/>
<feature type="region of interest" description="Disordered" evidence="1">
    <location>
        <begin position="1"/>
        <end position="27"/>
    </location>
</feature>
<dbReference type="AlphaFoldDB" id="A0A0E0H993"/>
<sequence>MPSPAPTLGVEPRGQPSADAAVLKKKQPRRIVAPRRCARTSVATSVRLAAEAIDSEELQQQPTPLWPAGATRHRRLQETIAANSARCGTAPCVRTSTSPAEAFDSEER</sequence>
<dbReference type="Proteomes" id="UP000006591">
    <property type="component" value="Chromosome 5"/>
</dbReference>
<evidence type="ECO:0000256" key="1">
    <source>
        <dbReference type="SAM" id="MobiDB-lite"/>
    </source>
</evidence>
<evidence type="ECO:0000313" key="3">
    <source>
        <dbReference type="Proteomes" id="UP000006591"/>
    </source>
</evidence>
<reference evidence="2" key="2">
    <citation type="submission" date="2018-04" db="EMBL/GenBank/DDBJ databases">
        <title>OnivRS2 (Oryza nivara Reference Sequence Version 2).</title>
        <authorList>
            <person name="Zhang J."/>
            <person name="Kudrna D."/>
            <person name="Lee S."/>
            <person name="Talag J."/>
            <person name="Rajasekar S."/>
            <person name="Welchert J."/>
            <person name="Hsing Y.-I."/>
            <person name="Wing R.A."/>
        </authorList>
    </citation>
    <scope>NUCLEOTIDE SEQUENCE [LARGE SCALE GENOMIC DNA]</scope>
    <source>
        <strain evidence="2">SL10</strain>
    </source>
</reference>
<feature type="region of interest" description="Disordered" evidence="1">
    <location>
        <begin position="89"/>
        <end position="108"/>
    </location>
</feature>